<dbReference type="PANTHER" id="PTHR16166:SF93">
    <property type="entry name" value="INTERMEMBRANE LIPID TRANSFER PROTEIN VPS13"/>
    <property type="match status" value="1"/>
</dbReference>
<dbReference type="InterPro" id="IPR056747">
    <property type="entry name" value="VPS13-like_M"/>
</dbReference>
<protein>
    <submittedName>
        <fullName evidence="10">Vacuolar protein sorting-associated protein 13-like</fullName>
    </submittedName>
</protein>
<keyword evidence="3" id="KW-0445">Lipid transport</keyword>
<evidence type="ECO:0000256" key="1">
    <source>
        <dbReference type="ARBA" id="ARBA00006545"/>
    </source>
</evidence>
<evidence type="ECO:0000313" key="9">
    <source>
        <dbReference type="Proteomes" id="UP000694941"/>
    </source>
</evidence>
<dbReference type="Pfam" id="PF25036">
    <property type="entry name" value="VPS13_VAB"/>
    <property type="match status" value="1"/>
</dbReference>
<dbReference type="RefSeq" id="XP_022238777.1">
    <property type="nucleotide sequence ID" value="XM_022383069.1"/>
</dbReference>
<dbReference type="Pfam" id="PF12624">
    <property type="entry name" value="VPS13_N"/>
    <property type="match status" value="1"/>
</dbReference>
<dbReference type="InterPro" id="IPR026847">
    <property type="entry name" value="VPS13"/>
</dbReference>
<evidence type="ECO:0000259" key="7">
    <source>
        <dbReference type="Pfam" id="PF25036"/>
    </source>
</evidence>
<proteinExistence type="inferred from homology"/>
<reference evidence="10" key="1">
    <citation type="submission" date="2025-08" db="UniProtKB">
        <authorList>
            <consortium name="RefSeq"/>
        </authorList>
    </citation>
    <scope>IDENTIFICATION</scope>
    <source>
        <tissue evidence="10">Muscle</tissue>
    </source>
</reference>
<evidence type="ECO:0000313" key="10">
    <source>
        <dbReference type="RefSeq" id="XP_022238777.1"/>
    </source>
</evidence>
<gene>
    <name evidence="10" type="primary">LOC106457235</name>
</gene>
<feature type="domain" description="VPS13-like middle region" evidence="6">
    <location>
        <begin position="1069"/>
        <end position="1883"/>
    </location>
</feature>
<name>A0ABM1S572_LIMPO</name>
<evidence type="ECO:0000259" key="8">
    <source>
        <dbReference type="Pfam" id="PF25037"/>
    </source>
</evidence>
<dbReference type="GeneID" id="106457235"/>
<dbReference type="InterPro" id="IPR056748">
    <property type="entry name" value="VPS13-like_C"/>
</dbReference>
<feature type="domain" description="Vacuolar protein sorting-associated protein 13 VPS13 adaptor binding" evidence="7">
    <location>
        <begin position="1966"/>
        <end position="2499"/>
    </location>
</feature>
<evidence type="ECO:0000259" key="6">
    <source>
        <dbReference type="Pfam" id="PF25033"/>
    </source>
</evidence>
<feature type="coiled-coil region" evidence="4">
    <location>
        <begin position="97"/>
        <end position="127"/>
    </location>
</feature>
<keyword evidence="4" id="KW-0175">Coiled coil</keyword>
<keyword evidence="2" id="KW-0813">Transport</keyword>
<keyword evidence="9" id="KW-1185">Reference proteome</keyword>
<dbReference type="PANTHER" id="PTHR16166">
    <property type="entry name" value="VACUOLAR PROTEIN SORTING-ASSOCIATED PROTEIN VPS13"/>
    <property type="match status" value="1"/>
</dbReference>
<sequence>MFESIVVDLLNRFLGDYVENLDRSQLKLAIWGGDITLKNLDIKQNALNELDLPVKVVSGHLGELVLKIPWKNIYSAPVTAKIDGLYVVVTPNASQRYNEDKEKKMAQEAKKKELQRIEDAKAREAQKDKDKEQKQDTFTEKLVTQIIRNLQVKIMNIHVRYEDNFTNPASPFAVGISLHSLFFETTDENWKPCVIQEAVKMFNKLVTLDSLGVYWNSNVELLSEMNYADRKSAMIRIIASKEYKPMNVSYLLGPISLTAKMILNPKPETDGSNFSIPKVQLDITIEDIAIGMSKSQYQDVIRLLEALDRMTLASMYKKYRPDEPYKDNAKVWWKFGVTCVLEEDIRRRQRNWSWVHMQQHRTTCRKYKELYKQKLMSKKISQGIQQQIDECENELDIFNITIMRKQAEVEVSREMKNKASQSGGWFSWWFGGGQKAQETTAGVGGEIVKKIDDAMTEQEKAQLYEAIGYQENAAPAEYPKEFIENKLFFQLNNFVILIKDDTKTTKEVMTINLSNVSSSIEHRPSAEAIKVGVQLEGFTINGVVSSNGKRPQMVKVEKLGTPEKSALLQVLFETNPLDQSCDQRLNLATMPLEIVYDACTINDLIEVFKPPQTVSLYQLQAAAAIKLEDFKEQSALGLQYAIEQHKNLDLNIDIKPSYIVIPENGAFEKSPNLLVINLGNFQMQSIKTEIGDSVSVKSLVKAGSTDKEVLEAMITQAYDKFHISIQNISILLSRADTDWKSLTKEEMSDTHLLHPVSVDVNFMKAIIADDPRMPKIKISGELPLLNLSVSDQKLKNLMKLGQSIPLPENQPEPKVENIEVTTTASKDGAQVQAKALKQVTRPETLVIHEEQSEDKEETGIKEKDAGQFTDLQLNFEIKRIAIDISHQVGGKEKEMISFGIHRLGTSVCMRTFDMSVDVLLGGISLEHKEYSTPDGKELYLLNTPLTSSESSNLLTLQYVQADKKGPLFTTHYESTVQRIIVRFTQLDIVLHQDALLSLMKFTTNLTGELQQPRQPQKPAVMASASEVSAEKQIVQKSKEEMKPFKKKPKDDGVIDIKLDANLSSLGISICTSKIKITNMQIRGLDAQVKVLKSKTMLVACLKELLVTDSTTNAAYPNILSTVSGDLLNVDVVVFNQATEDENYSDMSAVDLKLKLSLGAIKLVFLNRYVSKILNFISEFDTAKEKVAEASVAAAEMAKHGLEDAYEKATRVSLDIHLKAPVIIIPQNFSSQTVLVADLGTLKLCNKFEKGNVTSETGMPAVFDKLFLEFCNLKLSTAVVDTISGNILGEATLLEPINMSLEVTRNLAIGWFKKVPEMDIKGKLAAVKMIISQEDVTIIMKILGENLGDVEPSDSSLESLNKGTTIEKPTNQKEVPVQQHLEEKAKDSDSIHPVFKKMTFAFHLDSLMACLFEGSSELSSGFSKRNPECALAQFELLTIAVKGEMLSDTSLWANVILVNCILDDKRSIRTKGITRLMQCVSTEDDIQNMIDVTFRQESSLDKFLDARISSFNLIVNLGYLMALGDFFLKAMPESPPPKPTTTTSSTELKSSVVSDQVVSVPKASTTINLQIKQPDIILIEDMEDYNSNAVILNLQMVAKVRSSPDSQIISGSLSRLQLFTACFNPELRSQTTSEILSPCDISLHCSSPGMKGQHVNIEFSSILLNVSPNIIFILTKILSGLSPQQSSEELEINKPSQDYSNLWLAKKLEECSFWFLETLDPAKEVLEDSILTIDEAVETDIDSEVLMLKMSTISLTVAIGRGKQTVPMVLIEAGFQAEVQNWSSFLHVGSIFFMEIAYYNEKLALWEPLLEQVEQPVGGSKPWELRMEVTKNPELPEPPAEEGETTEICFQPPVMSISVISIDVMELTVSKVALEVLTNLGQAFGEAVNQAHGNKLEQPDAPYVVKNNLGIPMSVLLNNDSFQVVGQEESGFKEVLLEPDTTVCLNQSSSSDVIESHTSILKKQNVKMEEVLCIKIETDQINIVRKINIAQVGKRYFQLPHKTSPGDQWGFVTDVISSYGSKIITFQSCITVRNHISVAMELYYMRPGGNELEMCGVIEPEKISFVPLYAVYCPTSELFFKPAEGTYNVCMEPFVWKDLVNEPGTSKTLHCGGRNTGERSFYLKVFGEVEQVLFEDSTKRTMISTCYILHLQPTASLRNLLPLVINYTIQGVDEEFVLEEGKTHDLTSADPGKTFLHIKLPDYVEQSWTCSKELNPDVDELTVWTFSSKSLDKELTLDLGMHTRKTTGYLDMEIYCPFWMINKTNLHITYKGEEQNTTSHPGNLNIPLLFSFRAKNFFSKKKASLKVEDSDWSDKFAVDAVGSSGSVAAKVKDGKTYCLGVQIVLGQASLTKVVVFTPFYLLTNNCKFDIECKEDLESAQWFTIVAGECVPFWPDQTKKPEMVVRYAGSQDQTAPFSFKEPHSNLLRLAGTKGAIYVDCQVGESSTVLTFCDYYDGSAQVRLVNHTDKFTIEYLQSGKKEKHQLAPLHSVLYTWEDPLGKKELTWSCGKKTNEKNSLIQDGIEGFNADKDSKVYWVSFLDGLQRTLMFTEDIALATAAQEAGELERIEQEITISLQGVGISLVDNDSRSEIVYISLANSGVLWEQCKLKSRRYKPVSLKENLIIENGYQKFLKEIKAGKTPKPKQSLESKLEIDYSEMMMYKPNKRNIRRTFQVGLWAQYCTSPHQLQLHAKINKLQIDNQLSDCVFPVVIAPVPPPKSVAADSAPKPFTEVSIMMRIAEHSLINQFKYFKVLIQEFHVKVDQSFLNSLISFFSPKEQIQTNHEELLDKDKEALKKDLKVFATTYSSQEQKSFYDILHFSPIKVHLSFSMTGGSSDPNQPTPIHSDFINLLLQSVGVTVTEIQDVIFKLNFFEKKHSFFTQKQLVSDATMHYTGQALKQLYVLVLGLDVIGNPVGLLLGISEGVGDFFYEPFQGAIQGPEEFAEGLAIGVKSLFGHAVGGAAGAVSRITGTLGKGLAALTMDQEYQKKRRQQINKRPGDVRQGLAQGGKGFVMGVFEGVTGVVTKPMEGAKEEGVGGFFKGVGKGLIGVVARPTVGAVDLASSGLEAVKKVTELSDEIKRARCPRYIHPDAIIRPYSRLESEGNQLLQEVEKGRFATTDDYVAHLPVGADGKNHLLVTNRRVMFISRGDIFGQWNTEWQLTWSEIKETPQITEKGIKFLLKEPKKKKLGGLFGGGETGRVVHIRDPQLCTWIVGKIEEAIKRSA</sequence>
<accession>A0ABM1S572</accession>
<dbReference type="Pfam" id="PF25033">
    <property type="entry name" value="VPS13_M"/>
    <property type="match status" value="1"/>
</dbReference>
<evidence type="ECO:0000256" key="2">
    <source>
        <dbReference type="ARBA" id="ARBA00022448"/>
    </source>
</evidence>
<evidence type="ECO:0000256" key="4">
    <source>
        <dbReference type="SAM" id="Coils"/>
    </source>
</evidence>
<organism evidence="9 10">
    <name type="scientific">Limulus polyphemus</name>
    <name type="common">Atlantic horseshoe crab</name>
    <dbReference type="NCBI Taxonomy" id="6850"/>
    <lineage>
        <taxon>Eukaryota</taxon>
        <taxon>Metazoa</taxon>
        <taxon>Ecdysozoa</taxon>
        <taxon>Arthropoda</taxon>
        <taxon>Chelicerata</taxon>
        <taxon>Merostomata</taxon>
        <taxon>Xiphosura</taxon>
        <taxon>Limulidae</taxon>
        <taxon>Limulus</taxon>
    </lineage>
</organism>
<dbReference type="InterPro" id="IPR009543">
    <property type="entry name" value="VPS13_VAB"/>
</dbReference>
<comment type="similarity">
    <text evidence="1">Belongs to the VPS13 family.</text>
</comment>
<evidence type="ECO:0000259" key="5">
    <source>
        <dbReference type="Pfam" id="PF12624"/>
    </source>
</evidence>
<dbReference type="Pfam" id="PF25037">
    <property type="entry name" value="VPS13_C"/>
    <property type="match status" value="1"/>
</dbReference>
<feature type="domain" description="Chorein N-terminal" evidence="5">
    <location>
        <begin position="1"/>
        <end position="856"/>
    </location>
</feature>
<dbReference type="Proteomes" id="UP000694941">
    <property type="component" value="Unplaced"/>
</dbReference>
<dbReference type="InterPro" id="IPR026854">
    <property type="entry name" value="VPS13_N"/>
</dbReference>
<evidence type="ECO:0000256" key="3">
    <source>
        <dbReference type="ARBA" id="ARBA00023055"/>
    </source>
</evidence>
<feature type="domain" description="Intermembrane lipid transfer protein VPS13-like C-terminal" evidence="8">
    <location>
        <begin position="3081"/>
        <end position="3203"/>
    </location>
</feature>